<comment type="similarity">
    <text evidence="1">Belongs to the BTG family.</text>
</comment>
<gene>
    <name evidence="3" type="ORF">GDO86_002846</name>
</gene>
<evidence type="ECO:0000256" key="1">
    <source>
        <dbReference type="ARBA" id="ARBA00007989"/>
    </source>
</evidence>
<accession>A0A8T2K4M8</accession>
<dbReference type="FunFam" id="3.90.640.90:FF:000002">
    <property type="entry name" value="BTG anti-proliferation factor 4"/>
    <property type="match status" value="1"/>
</dbReference>
<organism evidence="3 4">
    <name type="scientific">Hymenochirus boettgeri</name>
    <name type="common">Congo dwarf clawed frog</name>
    <dbReference type="NCBI Taxonomy" id="247094"/>
    <lineage>
        <taxon>Eukaryota</taxon>
        <taxon>Metazoa</taxon>
        <taxon>Chordata</taxon>
        <taxon>Craniata</taxon>
        <taxon>Vertebrata</taxon>
        <taxon>Euteleostomi</taxon>
        <taxon>Amphibia</taxon>
        <taxon>Batrachia</taxon>
        <taxon>Anura</taxon>
        <taxon>Pipoidea</taxon>
        <taxon>Pipidae</taxon>
        <taxon>Pipinae</taxon>
        <taxon>Hymenochirus</taxon>
    </lineage>
</organism>
<keyword evidence="4" id="KW-1185">Reference proteome</keyword>
<dbReference type="InterPro" id="IPR002087">
    <property type="entry name" value="Anti_prolifrtn"/>
</dbReference>
<dbReference type="GO" id="GO:0005634">
    <property type="term" value="C:nucleus"/>
    <property type="evidence" value="ECO:0007669"/>
    <property type="project" value="TreeGrafter"/>
</dbReference>
<dbReference type="Gene3D" id="3.90.640.90">
    <property type="entry name" value="Anti-proliferative protein, N-terminal domain"/>
    <property type="match status" value="1"/>
</dbReference>
<dbReference type="InterPro" id="IPR033332">
    <property type="entry name" value="BTG"/>
</dbReference>
<dbReference type="PANTHER" id="PTHR22978">
    <property type="entry name" value="B-CELL TRANSLOCATION GENE"/>
    <property type="match status" value="1"/>
</dbReference>
<dbReference type="OrthoDB" id="19928at2759"/>
<dbReference type="SMART" id="SM00099">
    <property type="entry name" value="btg1"/>
    <property type="match status" value="1"/>
</dbReference>
<feature type="domain" description="Anti-proliferative protein" evidence="2">
    <location>
        <begin position="1"/>
        <end position="108"/>
    </location>
</feature>
<dbReference type="GO" id="GO:0005737">
    <property type="term" value="C:cytoplasm"/>
    <property type="evidence" value="ECO:0007669"/>
    <property type="project" value="TreeGrafter"/>
</dbReference>
<comment type="caution">
    <text evidence="3">The sequence shown here is derived from an EMBL/GenBank/DDBJ whole genome shotgun (WGS) entry which is preliminary data.</text>
</comment>
<dbReference type="EMBL" id="JAACNH010000002">
    <property type="protein sequence ID" value="KAG8450346.1"/>
    <property type="molecule type" value="Genomic_DNA"/>
</dbReference>
<dbReference type="EMBL" id="JAACNH010000002">
    <property type="protein sequence ID" value="KAG8450347.1"/>
    <property type="molecule type" value="Genomic_DNA"/>
</dbReference>
<dbReference type="Proteomes" id="UP000812440">
    <property type="component" value="Chromosome 2"/>
</dbReference>
<sequence length="248" mass="28154">MKKEIAAALCFLSNLIKNNGMVTKEEVERFSHELTRLLSEKFLNHWYPAKPTKGQAYRCIRVNKFQGPDPDLIKACVNSGLVYEHLALPKEFTLWVDPGEICCRYGERNHAFLVASIESNNDKTEITQKVNSLVDKVVTSDYHSGSSSDDEVYLTSKHAYTDPVITCTNREYQQVPGIMQSIPTWSRSNRRKQVSQYNYQPRIATGYPQPARGSKIYGHVPWVPPVLHNDGSHWTGLHLLSASPQCMV</sequence>
<evidence type="ECO:0000313" key="3">
    <source>
        <dbReference type="EMBL" id="KAG8450347.1"/>
    </source>
</evidence>
<dbReference type="Pfam" id="PF07742">
    <property type="entry name" value="BTG"/>
    <property type="match status" value="1"/>
</dbReference>
<dbReference type="PRINTS" id="PR00310">
    <property type="entry name" value="ANTIPRLFBTG1"/>
</dbReference>
<evidence type="ECO:0000259" key="2">
    <source>
        <dbReference type="SMART" id="SM00099"/>
    </source>
</evidence>
<dbReference type="PANTHER" id="PTHR22978:SF6">
    <property type="entry name" value="PROTEIN BTG3"/>
    <property type="match status" value="1"/>
</dbReference>
<dbReference type="InterPro" id="IPR036054">
    <property type="entry name" value="BTG-like_sf"/>
</dbReference>
<protein>
    <recommendedName>
        <fullName evidence="2">Anti-proliferative protein domain-containing protein</fullName>
    </recommendedName>
</protein>
<proteinExistence type="inferred from homology"/>
<dbReference type="SUPFAM" id="SSF160696">
    <property type="entry name" value="BTG domain-like"/>
    <property type="match status" value="1"/>
</dbReference>
<reference evidence="3" key="1">
    <citation type="thesis" date="2020" institute="ProQuest LLC" country="789 East Eisenhower Parkway, Ann Arbor, MI, USA">
        <title>Comparative Genomics and Chromosome Evolution.</title>
        <authorList>
            <person name="Mudd A.B."/>
        </authorList>
    </citation>
    <scope>NUCLEOTIDE SEQUENCE</scope>
    <source>
        <strain evidence="3">Female2</strain>
        <tissue evidence="3">Blood</tissue>
    </source>
</reference>
<name>A0A8T2K4M8_9PIPI</name>
<evidence type="ECO:0000313" key="4">
    <source>
        <dbReference type="Proteomes" id="UP000812440"/>
    </source>
</evidence>
<dbReference type="AlphaFoldDB" id="A0A8T2K4M8"/>